<dbReference type="OrthoDB" id="333551at2759"/>
<protein>
    <submittedName>
        <fullName evidence="3">Uncharacterized protein</fullName>
    </submittedName>
</protein>
<evidence type="ECO:0000256" key="2">
    <source>
        <dbReference type="SAM" id="Coils"/>
    </source>
</evidence>
<dbReference type="STRING" id="1198029.A0A1U7LSC3"/>
<accession>A0A1U7LSC3</accession>
<dbReference type="Proteomes" id="UP000186594">
    <property type="component" value="Unassembled WGS sequence"/>
</dbReference>
<dbReference type="AlphaFoldDB" id="A0A1U7LSC3"/>
<dbReference type="Pfam" id="PF13300">
    <property type="entry name" value="DUF4078"/>
    <property type="match status" value="1"/>
</dbReference>
<keyword evidence="1 2" id="KW-0175">Coiled coil</keyword>
<sequence length="282" mass="32954">MPPKIKISSFDLLSQVEEAKEKFTQQKKNGWTNRVSKKPIIKQNKGVGLRVNKDTEAILTDDHIRVKMALERKSRLYEKMQRGDMGEGPECLIDFSQKWEEEKISRNEEEEEEEEEDLVETTDEFGRCIWVPAHQATRIDQFGRVRMVGKQATVPYGFCLCVFLTNSENVIRGDHIQAAPNLDDKKMKEILEEPDTVPEVHYDGTREIRTKGVAFYQFSQDEELRQQQMADLQSARAETEYEREMNGAIEPETRRIDDPMERLERELKLEKKGEEWLDNLGL</sequence>
<name>A0A1U7LSC3_NEOID</name>
<proteinExistence type="predicted"/>
<reference evidence="3 4" key="1">
    <citation type="submission" date="2016-04" db="EMBL/GenBank/DDBJ databases">
        <title>Evolutionary innovation and constraint leading to complex multicellularity in the Ascomycota.</title>
        <authorList>
            <person name="Cisse O."/>
            <person name="Nguyen A."/>
            <person name="Hewitt D.A."/>
            <person name="Jedd G."/>
            <person name="Stajich J.E."/>
        </authorList>
    </citation>
    <scope>NUCLEOTIDE SEQUENCE [LARGE SCALE GENOMIC DNA]</scope>
    <source>
        <strain evidence="3 4">DAH-3</strain>
    </source>
</reference>
<dbReference type="PANTHER" id="PTHR15885:SF1">
    <property type="entry name" value="COILED-COIL DOMAIN-CONTAINING PROTEIN 174"/>
    <property type="match status" value="1"/>
</dbReference>
<dbReference type="EMBL" id="LXFE01000410">
    <property type="protein sequence ID" value="OLL25442.1"/>
    <property type="molecule type" value="Genomic_DNA"/>
</dbReference>
<organism evidence="3 4">
    <name type="scientific">Neolecta irregularis (strain DAH-3)</name>
    <dbReference type="NCBI Taxonomy" id="1198029"/>
    <lineage>
        <taxon>Eukaryota</taxon>
        <taxon>Fungi</taxon>
        <taxon>Dikarya</taxon>
        <taxon>Ascomycota</taxon>
        <taxon>Taphrinomycotina</taxon>
        <taxon>Neolectales</taxon>
        <taxon>Neolectaceae</taxon>
        <taxon>Neolecta</taxon>
    </lineage>
</organism>
<dbReference type="PANTHER" id="PTHR15885">
    <property type="entry name" value="COILED-COIL DOMAIN-CONTAINING PROTEIN 174"/>
    <property type="match status" value="1"/>
</dbReference>
<dbReference type="InterPro" id="IPR025066">
    <property type="entry name" value="CCDC174-like"/>
</dbReference>
<evidence type="ECO:0000256" key="1">
    <source>
        <dbReference type="ARBA" id="ARBA00023054"/>
    </source>
</evidence>
<gene>
    <name evidence="3" type="ORF">NEOLI_002940</name>
</gene>
<keyword evidence="4" id="KW-1185">Reference proteome</keyword>
<evidence type="ECO:0000313" key="3">
    <source>
        <dbReference type="EMBL" id="OLL25442.1"/>
    </source>
</evidence>
<evidence type="ECO:0000313" key="4">
    <source>
        <dbReference type="Proteomes" id="UP000186594"/>
    </source>
</evidence>
<feature type="coiled-coil region" evidence="2">
    <location>
        <begin position="96"/>
        <end position="124"/>
    </location>
</feature>
<dbReference type="GO" id="GO:0005634">
    <property type="term" value="C:nucleus"/>
    <property type="evidence" value="ECO:0007669"/>
    <property type="project" value="TreeGrafter"/>
</dbReference>
<dbReference type="OMA" id="QQAVHYD"/>
<comment type="caution">
    <text evidence="3">The sequence shown here is derived from an EMBL/GenBank/DDBJ whole genome shotgun (WGS) entry which is preliminary data.</text>
</comment>